<dbReference type="InterPro" id="IPR025893">
    <property type="entry name" value="Tocopherol_cyclase"/>
</dbReference>
<evidence type="ECO:0000313" key="1">
    <source>
        <dbReference type="EMBL" id="QIA06483.1"/>
    </source>
</evidence>
<evidence type="ECO:0000313" key="2">
    <source>
        <dbReference type="Proteomes" id="UP000474630"/>
    </source>
</evidence>
<evidence type="ECO:0008006" key="3">
    <source>
        <dbReference type="Google" id="ProtNLM"/>
    </source>
</evidence>
<dbReference type="PANTHER" id="PTHR35309:SF4">
    <property type="entry name" value="TOCOPHEROL CYCLASE"/>
    <property type="match status" value="1"/>
</dbReference>
<sequence>MIKQIQALFHPERYQGWGRSKRYFEGWYYKVVSAGEQEAFAFIPGIAMDEQGKQHAFIQVLDGKAQTAEYITYPAEAFSVVAGAFNVNVGGSKFTGNSINLALDDYYGTLQFENTVSWPNRWYSPGIMGPYSFVPFMECNHGIVSMDHRLEGTLTLRGRPVDFSDGRGYIEKDWGHSFPSAYFWMQSNHFAQPGISFKASVAKIPWLRSSFVGFIAGLYFNGKLFEFTTYNGTKLLRSLANQEQVELLMENKKYRLEVLAHRDHATELASPLSGIMDGRISESMTSELELTLTDKKSGKILFQDTGRNAALEVAGKIEEITLRG</sequence>
<proteinExistence type="predicted"/>
<dbReference type="Pfam" id="PF14249">
    <property type="entry name" value="Tocopherol_cycl"/>
    <property type="match status" value="1"/>
</dbReference>
<dbReference type="EMBL" id="CP048409">
    <property type="protein sequence ID" value="QIA06483.1"/>
    <property type="molecule type" value="Genomic_DNA"/>
</dbReference>
<reference evidence="1 2" key="1">
    <citation type="submission" date="2020-02" db="EMBL/GenBank/DDBJ databases">
        <title>Genome sequencing for Draconibacterium sp. strain M1.</title>
        <authorList>
            <person name="Park S.-J."/>
        </authorList>
    </citation>
    <scope>NUCLEOTIDE SEQUENCE [LARGE SCALE GENOMIC DNA]</scope>
    <source>
        <strain evidence="1 2">M1</strain>
    </source>
</reference>
<dbReference type="SUPFAM" id="SSF159245">
    <property type="entry name" value="AttH-like"/>
    <property type="match status" value="1"/>
</dbReference>
<organism evidence="1 2">
    <name type="scientific">Draconibacterium halophilum</name>
    <dbReference type="NCBI Taxonomy" id="2706887"/>
    <lineage>
        <taxon>Bacteria</taxon>
        <taxon>Pseudomonadati</taxon>
        <taxon>Bacteroidota</taxon>
        <taxon>Bacteroidia</taxon>
        <taxon>Marinilabiliales</taxon>
        <taxon>Prolixibacteraceae</taxon>
        <taxon>Draconibacterium</taxon>
    </lineage>
</organism>
<dbReference type="Proteomes" id="UP000474630">
    <property type="component" value="Chromosome"/>
</dbReference>
<dbReference type="GO" id="GO:0009976">
    <property type="term" value="F:tocopherol cyclase activity"/>
    <property type="evidence" value="ECO:0007669"/>
    <property type="project" value="InterPro"/>
</dbReference>
<keyword evidence="2" id="KW-1185">Reference proteome</keyword>
<dbReference type="PANTHER" id="PTHR35309">
    <property type="match status" value="1"/>
</dbReference>
<name>A0A6C0RAK7_9BACT</name>
<gene>
    <name evidence="1" type="ORF">G0Q07_01490</name>
</gene>
<dbReference type="KEGG" id="drc:G0Q07_01490"/>
<dbReference type="RefSeq" id="WP_163344415.1">
    <property type="nucleotide sequence ID" value="NZ_CP048409.1"/>
</dbReference>
<dbReference type="AlphaFoldDB" id="A0A6C0RAK7"/>
<accession>A0A6C0RAK7</accession>
<protein>
    <recommendedName>
        <fullName evidence="3">Tocopherol cyclase</fullName>
    </recommendedName>
</protein>